<feature type="region of interest" description="Disordered" evidence="1">
    <location>
        <begin position="75"/>
        <end position="109"/>
    </location>
</feature>
<reference evidence="2 3" key="1">
    <citation type="journal article" date="2019" name="Commun. Biol.">
        <title>The bagworm genome reveals a unique fibroin gene that provides high tensile strength.</title>
        <authorList>
            <person name="Kono N."/>
            <person name="Nakamura H."/>
            <person name="Ohtoshi R."/>
            <person name="Tomita M."/>
            <person name="Numata K."/>
            <person name="Arakawa K."/>
        </authorList>
    </citation>
    <scope>NUCLEOTIDE SEQUENCE [LARGE SCALE GENOMIC DNA]</scope>
</reference>
<evidence type="ECO:0000313" key="2">
    <source>
        <dbReference type="EMBL" id="GBP30053.1"/>
    </source>
</evidence>
<dbReference type="EMBL" id="BGZK01000228">
    <property type="protein sequence ID" value="GBP30053.1"/>
    <property type="molecule type" value="Genomic_DNA"/>
</dbReference>
<evidence type="ECO:0000256" key="1">
    <source>
        <dbReference type="SAM" id="MobiDB-lite"/>
    </source>
</evidence>
<proteinExistence type="predicted"/>
<gene>
    <name evidence="2" type="ORF">EVAR_14570_1</name>
</gene>
<sequence length="261" mass="28901">MLNVGCNPGPGINIESGITTKLKPNGYRSQNRTVTGIDINTEHECRNEAISKNQLFETSLLTPQFLPKPAIHQFPRNTRLSHASDGPVTPDLRADRRPPPAARVGRQRADAQPDFPVIAARGAPRELVPQRSVLTGIVVVQDDTTLTGIFTELVNNFRQTNGRTPITVHSTTILQVISRHVSSFIKKRSNHLLRGNSLARHFGWLRCLYENTAPHHLHVRICLHLLSEPIDYSDVTFGRTVEIQTARIQASSPGADPLSAK</sequence>
<dbReference type="Proteomes" id="UP000299102">
    <property type="component" value="Unassembled WGS sequence"/>
</dbReference>
<protein>
    <submittedName>
        <fullName evidence="2">Uncharacterized protein</fullName>
    </submittedName>
</protein>
<organism evidence="2 3">
    <name type="scientific">Eumeta variegata</name>
    <name type="common">Bagworm moth</name>
    <name type="synonym">Eumeta japonica</name>
    <dbReference type="NCBI Taxonomy" id="151549"/>
    <lineage>
        <taxon>Eukaryota</taxon>
        <taxon>Metazoa</taxon>
        <taxon>Ecdysozoa</taxon>
        <taxon>Arthropoda</taxon>
        <taxon>Hexapoda</taxon>
        <taxon>Insecta</taxon>
        <taxon>Pterygota</taxon>
        <taxon>Neoptera</taxon>
        <taxon>Endopterygota</taxon>
        <taxon>Lepidoptera</taxon>
        <taxon>Glossata</taxon>
        <taxon>Ditrysia</taxon>
        <taxon>Tineoidea</taxon>
        <taxon>Psychidae</taxon>
        <taxon>Oiketicinae</taxon>
        <taxon>Eumeta</taxon>
    </lineage>
</organism>
<keyword evidence="3" id="KW-1185">Reference proteome</keyword>
<evidence type="ECO:0000313" key="3">
    <source>
        <dbReference type="Proteomes" id="UP000299102"/>
    </source>
</evidence>
<comment type="caution">
    <text evidence="2">The sequence shown here is derived from an EMBL/GenBank/DDBJ whole genome shotgun (WGS) entry which is preliminary data.</text>
</comment>
<name>A0A4C1UU79_EUMVA</name>
<dbReference type="AlphaFoldDB" id="A0A4C1UU79"/>
<accession>A0A4C1UU79</accession>